<dbReference type="InterPro" id="IPR004045">
    <property type="entry name" value="Glutathione_S-Trfase_N"/>
</dbReference>
<reference evidence="3" key="1">
    <citation type="submission" date="2008-03" db="EMBL/GenBank/DDBJ databases">
        <title>Annotation of Ixodes scapularis.</title>
        <authorList>
            <consortium name="Ixodes scapularis Genome Project Consortium"/>
            <person name="Caler E."/>
            <person name="Hannick L.I."/>
            <person name="Bidwell S."/>
            <person name="Joardar V."/>
            <person name="Thiagarajan M."/>
            <person name="Amedeo P."/>
            <person name="Galinsky K.J."/>
            <person name="Schobel S."/>
            <person name="Inman J."/>
            <person name="Hostetler J."/>
            <person name="Miller J."/>
            <person name="Hammond M."/>
            <person name="Megy K."/>
            <person name="Lawson D."/>
            <person name="Kodira C."/>
            <person name="Sutton G."/>
            <person name="Meyer J."/>
            <person name="Hill C.A."/>
            <person name="Birren B."/>
            <person name="Nene V."/>
            <person name="Collins F."/>
            <person name="Alarcon-Chaidez F."/>
            <person name="Wikel S."/>
            <person name="Strausberg R."/>
        </authorList>
    </citation>
    <scope>NUCLEOTIDE SEQUENCE [LARGE SCALE GENOMIC DNA]</scope>
    <source>
        <strain evidence="3">Wikel</strain>
    </source>
</reference>
<dbReference type="PROSITE" id="PS50405">
    <property type="entry name" value="GST_CTER"/>
    <property type="match status" value="1"/>
</dbReference>
<dbReference type="Gene3D" id="3.40.30.10">
    <property type="entry name" value="Glutaredoxin"/>
    <property type="match status" value="1"/>
</dbReference>
<dbReference type="VEuPathDB" id="VectorBase:ISCW007012"/>
<dbReference type="EnsemblMetazoa" id="ISCW007012-RA">
    <property type="protein sequence ID" value="ISCW007012-PA"/>
    <property type="gene ID" value="ISCW007012"/>
</dbReference>
<dbReference type="InterPro" id="IPR010987">
    <property type="entry name" value="Glutathione-S-Trfase_C-like"/>
</dbReference>
<dbReference type="SUPFAM" id="SSF52833">
    <property type="entry name" value="Thioredoxin-like"/>
    <property type="match status" value="1"/>
</dbReference>
<dbReference type="PANTHER" id="PTHR43969">
    <property type="entry name" value="GLUTATHIONE S TRANSFERASE D10, ISOFORM A-RELATED"/>
    <property type="match status" value="1"/>
</dbReference>
<dbReference type="InterPro" id="IPR040079">
    <property type="entry name" value="Glutathione_S-Trfase"/>
</dbReference>
<dbReference type="SFLD" id="SFLDG00358">
    <property type="entry name" value="Main_(cytGST)"/>
    <property type="match status" value="1"/>
</dbReference>
<organism evidence="2 3">
    <name type="scientific">Ixodes scapularis</name>
    <name type="common">Black-legged tick</name>
    <name type="synonym">Deer tick</name>
    <dbReference type="NCBI Taxonomy" id="6945"/>
    <lineage>
        <taxon>Eukaryota</taxon>
        <taxon>Metazoa</taxon>
        <taxon>Ecdysozoa</taxon>
        <taxon>Arthropoda</taxon>
        <taxon>Chelicerata</taxon>
        <taxon>Arachnida</taxon>
        <taxon>Acari</taxon>
        <taxon>Parasitiformes</taxon>
        <taxon>Ixodida</taxon>
        <taxon>Ixodoidea</taxon>
        <taxon>Ixodidae</taxon>
        <taxon>Ixodinae</taxon>
        <taxon>Ixodes</taxon>
    </lineage>
</organism>
<dbReference type="GO" id="GO:0006749">
    <property type="term" value="P:glutathione metabolic process"/>
    <property type="evidence" value="ECO:0000318"/>
    <property type="project" value="GO_Central"/>
</dbReference>
<dbReference type="Gene3D" id="1.20.1050.10">
    <property type="match status" value="1"/>
</dbReference>
<dbReference type="SUPFAM" id="SSF47616">
    <property type="entry name" value="GST C-terminal domain-like"/>
    <property type="match status" value="1"/>
</dbReference>
<keyword evidence="3" id="KW-1185">Reference proteome</keyword>
<dbReference type="PROSITE" id="PS50404">
    <property type="entry name" value="GST_NTER"/>
    <property type="match status" value="1"/>
</dbReference>
<dbReference type="OrthoDB" id="2309723at2759"/>
<dbReference type="EMBL" id="ABJB011041876">
    <property type="status" value="NOT_ANNOTATED_CDS"/>
    <property type="molecule type" value="Genomic_DNA"/>
</dbReference>
<reference evidence="2" key="2">
    <citation type="submission" date="2020-05" db="UniProtKB">
        <authorList>
            <consortium name="EnsemblMetazoa"/>
        </authorList>
    </citation>
    <scope>IDENTIFICATION</scope>
    <source>
        <strain evidence="2">wikel</strain>
    </source>
</reference>
<dbReference type="VEuPathDB" id="VectorBase:ISCP_016475"/>
<dbReference type="CDD" id="cd00570">
    <property type="entry name" value="GST_N_family"/>
    <property type="match status" value="1"/>
</dbReference>
<dbReference type="Pfam" id="PF02798">
    <property type="entry name" value="GST_N"/>
    <property type="match status" value="1"/>
</dbReference>
<dbReference type="GO" id="GO:0004364">
    <property type="term" value="F:glutathione transferase activity"/>
    <property type="evidence" value="ECO:0000318"/>
    <property type="project" value="GO_Central"/>
</dbReference>
<dbReference type="InterPro" id="IPR036282">
    <property type="entry name" value="Glutathione-S-Trfase_C_sf"/>
</dbReference>
<evidence type="ECO:0000313" key="2">
    <source>
        <dbReference type="EnsemblMetazoa" id="ISCW007012-PA"/>
    </source>
</evidence>
<dbReference type="EMBL" id="ABJB010832746">
    <property type="status" value="NOT_ANNOTATED_CDS"/>
    <property type="molecule type" value="Genomic_DNA"/>
</dbReference>
<protein>
    <submittedName>
        <fullName evidence="2">Uncharacterized protein</fullName>
    </submittedName>
</protein>
<evidence type="ECO:0000313" key="3">
    <source>
        <dbReference type="Proteomes" id="UP000001555"/>
    </source>
</evidence>
<dbReference type="SFLD" id="SFLDS00019">
    <property type="entry name" value="Glutathione_Transferase_(cytos"/>
    <property type="match status" value="1"/>
</dbReference>
<dbReference type="VEuPathDB" id="VectorBase:ISCI008097"/>
<dbReference type="EMBL" id="ABJB010500025">
    <property type="status" value="NOT_ANNOTATED_CDS"/>
    <property type="molecule type" value="Genomic_DNA"/>
</dbReference>
<dbReference type="EMBL" id="ABJB010558973">
    <property type="status" value="NOT_ANNOTATED_CDS"/>
    <property type="molecule type" value="Genomic_DNA"/>
</dbReference>
<dbReference type="PANTHER" id="PTHR43969:SF9">
    <property type="entry name" value="GLUTATHIONE S TRANSFERASE D10, ISOFORM A-RELATED"/>
    <property type="match status" value="1"/>
</dbReference>
<evidence type="ECO:0000256" key="1">
    <source>
        <dbReference type="ARBA" id="ARBA00011738"/>
    </source>
</evidence>
<name>A0A1S4L0H7_IXOSC</name>
<comment type="subunit">
    <text evidence="1">Homodimer.</text>
</comment>
<proteinExistence type="predicted"/>
<dbReference type="InterPro" id="IPR036249">
    <property type="entry name" value="Thioredoxin-like_sf"/>
</dbReference>
<dbReference type="Proteomes" id="UP000001555">
    <property type="component" value="Unassembled WGS sequence"/>
</dbReference>
<dbReference type="InParanoid" id="A0A1S4L0H7"/>
<sequence length="260" mass="28532">MVQIAGETDLRLLAGTLVDTPLRAVHGQVGTPGIRTDQEGNRLRYRPEGASRKPELKTCGQDAASRCPSVAGLKSCFPAPSGRLLVARPHALLSGATLPGRAEMALHVFIVIRKEDASQGRLRARFSIFRMNPFHKLPTLCDDGFVVFESTAICLYLLNKYAPGSELYPKDVEKRARIDQLMAVVTSCLQPRYHDIYKLYLLLGKKPTAEQLQALEDLALQGLEFMMGSSKFAVGDELTLADLTLVAHLGLVIKVSIYTP</sequence>
<dbReference type="AlphaFoldDB" id="A0A1S4L0H7"/>
<accession>A0A1S4L0H7</accession>